<evidence type="ECO:0000313" key="3">
    <source>
        <dbReference type="Proteomes" id="UP000267464"/>
    </source>
</evidence>
<reference evidence="2 3" key="2">
    <citation type="submission" date="2018-12" db="EMBL/GenBank/DDBJ databases">
        <title>Rhizobacter gummiphilus sp. nov., a rubber-degrading bacterium isolated from the soil of a botanical garden in Japan.</title>
        <authorList>
            <person name="Shunsuke S.S."/>
        </authorList>
    </citation>
    <scope>NUCLEOTIDE SEQUENCE [LARGE SCALE GENOMIC DNA]</scope>
    <source>
        <strain evidence="2 3">S-16</strain>
    </source>
</reference>
<dbReference type="Gene3D" id="3.90.550.10">
    <property type="entry name" value="Spore Coat Polysaccharide Biosynthesis Protein SpsA, Chain A"/>
    <property type="match status" value="1"/>
</dbReference>
<dbReference type="PANTHER" id="PTHR43685:SF2">
    <property type="entry name" value="GLYCOSYLTRANSFERASE 2-LIKE DOMAIN-CONTAINING PROTEIN"/>
    <property type="match status" value="1"/>
</dbReference>
<dbReference type="PANTHER" id="PTHR43685">
    <property type="entry name" value="GLYCOSYLTRANSFERASE"/>
    <property type="match status" value="1"/>
</dbReference>
<dbReference type="EMBL" id="QUSW01000001">
    <property type="protein sequence ID" value="RQP25723.1"/>
    <property type="molecule type" value="Genomic_DNA"/>
</dbReference>
<evidence type="ECO:0000259" key="1">
    <source>
        <dbReference type="Pfam" id="PF00535"/>
    </source>
</evidence>
<accession>A0A3N7HV56</accession>
<keyword evidence="2" id="KW-0808">Transferase</keyword>
<gene>
    <name evidence="2" type="ORF">DZC73_01215</name>
</gene>
<dbReference type="Pfam" id="PF00535">
    <property type="entry name" value="Glycos_transf_2"/>
    <property type="match status" value="1"/>
</dbReference>
<dbReference type="InterPro" id="IPR050834">
    <property type="entry name" value="Glycosyltransf_2"/>
</dbReference>
<dbReference type="InterPro" id="IPR001173">
    <property type="entry name" value="Glyco_trans_2-like"/>
</dbReference>
<dbReference type="Proteomes" id="UP000267464">
    <property type="component" value="Unassembled WGS sequence"/>
</dbReference>
<dbReference type="RefSeq" id="WP_124538377.1">
    <property type="nucleotide sequence ID" value="NZ_QUSW01000001.1"/>
</dbReference>
<dbReference type="InterPro" id="IPR029044">
    <property type="entry name" value="Nucleotide-diphossugar_trans"/>
</dbReference>
<sequence>MPHTLPTADDDKPEVAMLLIAYNQVHTIGAAIEAALAQDYSPLTIVVSDDASSDGSFDLMQRLVDDYQGPHRIVLNRNPRNLGIGAHLSHAASLCPEAQLLFVTAGDDVSLPHRCSRTVQAWLATGRKVDLIAASLEDIDAQGRTHSVISPSDLGRYRDLRDWLAQPPHVVGAAQAWTRRLLDRFGPLPEGVVAEDLVMVFRAIGSGGAMSLPEPLVRYRRGGISRRVRTLHASDVVARLLKNNRHALVELPLLLADARTMGQLDAVQATLETRLARETFIRDLFDAKTLGGRLAVLCGASSVPWSLRIRLGVYAACPWLLAPWFWLKRRVSR</sequence>
<proteinExistence type="predicted"/>
<dbReference type="GO" id="GO:0016740">
    <property type="term" value="F:transferase activity"/>
    <property type="evidence" value="ECO:0007669"/>
    <property type="project" value="UniProtKB-KW"/>
</dbReference>
<reference evidence="2 3" key="1">
    <citation type="submission" date="2018-08" db="EMBL/GenBank/DDBJ databases">
        <authorList>
            <person name="Khan S.A."/>
            <person name="Jeon C.O."/>
            <person name="Chun B.H."/>
            <person name="Jeong S.E."/>
        </authorList>
    </citation>
    <scope>NUCLEOTIDE SEQUENCE [LARGE SCALE GENOMIC DNA]</scope>
    <source>
        <strain evidence="2 3">S-16</strain>
    </source>
</reference>
<dbReference type="SUPFAM" id="SSF53448">
    <property type="entry name" value="Nucleotide-diphospho-sugar transferases"/>
    <property type="match status" value="1"/>
</dbReference>
<dbReference type="AlphaFoldDB" id="A0A3N7HV56"/>
<feature type="domain" description="Glycosyltransferase 2-like" evidence="1">
    <location>
        <begin position="19"/>
        <end position="130"/>
    </location>
</feature>
<dbReference type="OrthoDB" id="9802649at2"/>
<evidence type="ECO:0000313" key="2">
    <source>
        <dbReference type="EMBL" id="RQP25723.1"/>
    </source>
</evidence>
<name>A0A3N7HV56_9BURK</name>
<comment type="caution">
    <text evidence="2">The sequence shown here is derived from an EMBL/GenBank/DDBJ whole genome shotgun (WGS) entry which is preliminary data.</text>
</comment>
<protein>
    <submittedName>
        <fullName evidence="2">Glycosyltransferase</fullName>
    </submittedName>
</protein>
<organism evidence="2 3">
    <name type="scientific">Piscinibacter terrae</name>
    <dbReference type="NCBI Taxonomy" id="2496871"/>
    <lineage>
        <taxon>Bacteria</taxon>
        <taxon>Pseudomonadati</taxon>
        <taxon>Pseudomonadota</taxon>
        <taxon>Betaproteobacteria</taxon>
        <taxon>Burkholderiales</taxon>
        <taxon>Sphaerotilaceae</taxon>
        <taxon>Piscinibacter</taxon>
    </lineage>
</organism>
<keyword evidence="3" id="KW-1185">Reference proteome</keyword>